<reference evidence="4 5" key="1">
    <citation type="journal article" date="2020" name="Sci. Rep.">
        <title>A novel cyanobacterial geosmin producer, revising GeoA distribution and dispersion patterns in Bacteria.</title>
        <authorList>
            <person name="Churro C."/>
            <person name="Semedo-Aguiar A.P."/>
            <person name="Silva A.D."/>
            <person name="Pereira-Leal J.B."/>
            <person name="Leite R.B."/>
        </authorList>
    </citation>
    <scope>NUCLEOTIDE SEQUENCE [LARGE SCALE GENOMIC DNA]</scope>
    <source>
        <strain evidence="4 5">IPMA8</strain>
    </source>
</reference>
<evidence type="ECO:0000259" key="3">
    <source>
        <dbReference type="Pfam" id="PF01555"/>
    </source>
</evidence>
<keyword evidence="2" id="KW-0808">Transferase</keyword>
<organism evidence="4 5">
    <name type="scientific">Microcoleus asticus IPMA8</name>
    <dbReference type="NCBI Taxonomy" id="2563858"/>
    <lineage>
        <taxon>Bacteria</taxon>
        <taxon>Bacillati</taxon>
        <taxon>Cyanobacteriota</taxon>
        <taxon>Cyanophyceae</taxon>
        <taxon>Oscillatoriophycideae</taxon>
        <taxon>Oscillatoriales</taxon>
        <taxon>Microcoleaceae</taxon>
        <taxon>Microcoleus</taxon>
        <taxon>Microcoleus asticus</taxon>
    </lineage>
</organism>
<dbReference type="Pfam" id="PF01555">
    <property type="entry name" value="N6_N4_Mtase"/>
    <property type="match status" value="1"/>
</dbReference>
<protein>
    <recommendedName>
        <fullName evidence="3">DNA methylase N-4/N-6 domain-containing protein</fullName>
    </recommendedName>
</protein>
<gene>
    <name evidence="4" type="ORF">E5S67_05872</name>
</gene>
<feature type="domain" description="DNA methylase N-4/N-6" evidence="3">
    <location>
        <begin position="1"/>
        <end position="29"/>
    </location>
</feature>
<sequence length="54" mass="6010">MGSGTTAIVALSLQGQAIGFEIMADYCDIEPNRVDDFLTDKELREAHLSLFYGW</sequence>
<dbReference type="Proteomes" id="UP000702425">
    <property type="component" value="Unassembled WGS sequence"/>
</dbReference>
<keyword evidence="1" id="KW-0489">Methyltransferase</keyword>
<comment type="caution">
    <text evidence="4">The sequence shown here is derived from an EMBL/GenBank/DDBJ whole genome shotgun (WGS) entry which is preliminary data.</text>
</comment>
<dbReference type="InterPro" id="IPR002941">
    <property type="entry name" value="DNA_methylase_N4/N6"/>
</dbReference>
<accession>A0ABX2D614</accession>
<dbReference type="Gene3D" id="3.40.50.150">
    <property type="entry name" value="Vaccinia Virus protein VP39"/>
    <property type="match status" value="1"/>
</dbReference>
<dbReference type="EMBL" id="SRRZ01000178">
    <property type="protein sequence ID" value="NQE38089.1"/>
    <property type="molecule type" value="Genomic_DNA"/>
</dbReference>
<evidence type="ECO:0000313" key="4">
    <source>
        <dbReference type="EMBL" id="NQE38089.1"/>
    </source>
</evidence>
<dbReference type="InterPro" id="IPR029063">
    <property type="entry name" value="SAM-dependent_MTases_sf"/>
</dbReference>
<evidence type="ECO:0000313" key="5">
    <source>
        <dbReference type="Proteomes" id="UP000702425"/>
    </source>
</evidence>
<name>A0ABX2D614_9CYAN</name>
<keyword evidence="5" id="KW-1185">Reference proteome</keyword>
<evidence type="ECO:0000256" key="2">
    <source>
        <dbReference type="ARBA" id="ARBA00022679"/>
    </source>
</evidence>
<dbReference type="SUPFAM" id="SSF53335">
    <property type="entry name" value="S-adenosyl-L-methionine-dependent methyltransferases"/>
    <property type="match status" value="1"/>
</dbReference>
<evidence type="ECO:0000256" key="1">
    <source>
        <dbReference type="ARBA" id="ARBA00022603"/>
    </source>
</evidence>
<proteinExistence type="predicted"/>